<dbReference type="EMBL" id="DS231621">
    <property type="protein sequence ID" value="EDU50136.1"/>
    <property type="molecule type" value="Genomic_DNA"/>
</dbReference>
<reference evidence="2" key="1">
    <citation type="journal article" date="2013" name="G3 (Bethesda)">
        <title>Comparative genomics of a plant-pathogenic fungus, Pyrenophora tritici-repentis, reveals transduplication and the impact of repeat elements on pathogenicity and population divergence.</title>
        <authorList>
            <person name="Manning V.A."/>
            <person name="Pandelova I."/>
            <person name="Dhillon B."/>
            <person name="Wilhelm L.J."/>
            <person name="Goodwin S.B."/>
            <person name="Berlin A.M."/>
            <person name="Figueroa M."/>
            <person name="Freitag M."/>
            <person name="Hane J.K."/>
            <person name="Henrissat B."/>
            <person name="Holman W.H."/>
            <person name="Kodira C.D."/>
            <person name="Martin J."/>
            <person name="Oliver R.P."/>
            <person name="Robbertse B."/>
            <person name="Schackwitz W."/>
            <person name="Schwartz D.C."/>
            <person name="Spatafora J.W."/>
            <person name="Turgeon B.G."/>
            <person name="Yandava C."/>
            <person name="Young S."/>
            <person name="Zhou S."/>
            <person name="Zeng Q."/>
            <person name="Grigoriev I.V."/>
            <person name="Ma L.-J."/>
            <person name="Ciuffetti L.M."/>
        </authorList>
    </citation>
    <scope>NUCLEOTIDE SEQUENCE [LARGE SCALE GENOMIC DNA]</scope>
    <source>
        <strain evidence="2">Pt-1C-BFP</strain>
    </source>
</reference>
<evidence type="ECO:0000313" key="1">
    <source>
        <dbReference type="EMBL" id="EDU50136.1"/>
    </source>
</evidence>
<dbReference type="Proteomes" id="UP000001471">
    <property type="component" value="Unassembled WGS sequence"/>
</dbReference>
<protein>
    <submittedName>
        <fullName evidence="1">Uncharacterized protein</fullName>
    </submittedName>
</protein>
<evidence type="ECO:0000313" key="2">
    <source>
        <dbReference type="Proteomes" id="UP000001471"/>
    </source>
</evidence>
<proteinExistence type="predicted"/>
<dbReference type="AlphaFoldDB" id="B2WAA4"/>
<dbReference type="HOGENOM" id="CLU_1826298_0_0_1"/>
<gene>
    <name evidence="1" type="ORF">PTRG_07217</name>
</gene>
<sequence>MTGSTSSSYGHEADETASGNAQLMHTPGATPFLLISPTPLSPLGPCHALPSAITHHRQVFYTINVYDNDSHIFNDYYYYYYYYYYHHYNNSPSNQPTNNLISTHPMAALTYSECNMAGQNLPPCPGPPPTCPLPAVPTKSK</sequence>
<accession>B2WAA4</accession>
<dbReference type="InParanoid" id="B2WAA4"/>
<organism evidence="1 2">
    <name type="scientific">Pyrenophora tritici-repentis (strain Pt-1C-BFP)</name>
    <name type="common">Wheat tan spot fungus</name>
    <name type="synonym">Drechslera tritici-repentis</name>
    <dbReference type="NCBI Taxonomy" id="426418"/>
    <lineage>
        <taxon>Eukaryota</taxon>
        <taxon>Fungi</taxon>
        <taxon>Dikarya</taxon>
        <taxon>Ascomycota</taxon>
        <taxon>Pezizomycotina</taxon>
        <taxon>Dothideomycetes</taxon>
        <taxon>Pleosporomycetidae</taxon>
        <taxon>Pleosporales</taxon>
        <taxon>Pleosporineae</taxon>
        <taxon>Pleosporaceae</taxon>
        <taxon>Pyrenophora</taxon>
    </lineage>
</organism>
<name>B2WAA4_PYRTR</name>